<keyword evidence="2" id="KW-0687">Ribonucleoprotein</keyword>
<evidence type="ECO:0000256" key="2">
    <source>
        <dbReference type="ARBA" id="ARBA00023274"/>
    </source>
</evidence>
<protein>
    <submittedName>
        <fullName evidence="3">Ribosomal protein L14E (/ type)</fullName>
    </submittedName>
</protein>
<name>A0A2C6MD71_9FIRM</name>
<accession>A0A2C6MD71</accession>
<keyword evidence="1 3" id="KW-0689">Ribosomal protein</keyword>
<dbReference type="GO" id="GO:1990904">
    <property type="term" value="C:ribonucleoprotein complex"/>
    <property type="evidence" value="ECO:0007669"/>
    <property type="project" value="UniProtKB-KW"/>
</dbReference>
<dbReference type="EMBL" id="AWQQ01000105">
    <property type="protein sequence ID" value="PHJ37216.1"/>
    <property type="molecule type" value="Genomic_DNA"/>
</dbReference>
<dbReference type="SUPFAM" id="SSF50104">
    <property type="entry name" value="Translation proteins SH3-like domain"/>
    <property type="match status" value="1"/>
</dbReference>
<dbReference type="CDD" id="cd06088">
    <property type="entry name" value="KOW_RPL14"/>
    <property type="match status" value="1"/>
</dbReference>
<comment type="caution">
    <text evidence="3">The sequence shown here is derived from an EMBL/GenBank/DDBJ whole genome shotgun (WGS) entry which is preliminary data.</text>
</comment>
<dbReference type="InterPro" id="IPR014722">
    <property type="entry name" value="Rib_uL2_dom2"/>
</dbReference>
<evidence type="ECO:0000313" key="4">
    <source>
        <dbReference type="Proteomes" id="UP000222564"/>
    </source>
</evidence>
<dbReference type="GO" id="GO:0005840">
    <property type="term" value="C:ribosome"/>
    <property type="evidence" value="ECO:0007669"/>
    <property type="project" value="UniProtKB-KW"/>
</dbReference>
<sequence length="103" mass="11475">MVDQVRPGQLVSSTQGRDAGRYYLVLHQSDNGFVVVTDGEYRGTEKPKKKNPKHLKVWPLVSENIGVKLAAQSKVTNAEVMSELAELMRKLQEEPLLKGKEVG</sequence>
<dbReference type="InterPro" id="IPR041985">
    <property type="entry name" value="Ribosomal_eL14_KOW"/>
</dbReference>
<dbReference type="Gene3D" id="2.30.30.30">
    <property type="match status" value="1"/>
</dbReference>
<dbReference type="RefSeq" id="WP_180261142.1">
    <property type="nucleotide sequence ID" value="NZ_AWQQ01000105.1"/>
</dbReference>
<dbReference type="AlphaFoldDB" id="A0A2C6MD71"/>
<reference evidence="3 4" key="1">
    <citation type="submission" date="2013-09" db="EMBL/GenBank/DDBJ databases">
        <title>Biodegradation of hydrocarbons in the deep terrestrial subsurface : characterization of a microbial consortium composed of two Desulfotomaculum species originating from a deep geological formation.</title>
        <authorList>
            <person name="Aullo T."/>
            <person name="Berlendis S."/>
            <person name="Lascourreges J.-F."/>
            <person name="Dessort D."/>
            <person name="Saint-Laurent S."/>
            <person name="Schraauwers B."/>
            <person name="Mas J."/>
            <person name="Magot M."/>
            <person name="Ranchou-Peyruse A."/>
        </authorList>
    </citation>
    <scope>NUCLEOTIDE SEQUENCE [LARGE SCALE GENOMIC DNA]</scope>
    <source>
        <strain evidence="3 4">Bs107</strain>
    </source>
</reference>
<dbReference type="InterPro" id="IPR008991">
    <property type="entry name" value="Translation_prot_SH3-like_sf"/>
</dbReference>
<gene>
    <name evidence="3" type="ORF">P378_17570</name>
</gene>
<keyword evidence="4" id="KW-1185">Reference proteome</keyword>
<evidence type="ECO:0000313" key="3">
    <source>
        <dbReference type="EMBL" id="PHJ37216.1"/>
    </source>
</evidence>
<dbReference type="Proteomes" id="UP000222564">
    <property type="component" value="Unassembled WGS sequence"/>
</dbReference>
<proteinExistence type="predicted"/>
<organism evidence="3 4">
    <name type="scientific">Desulforamulus profundi</name>
    <dbReference type="NCBI Taxonomy" id="1383067"/>
    <lineage>
        <taxon>Bacteria</taxon>
        <taxon>Bacillati</taxon>
        <taxon>Bacillota</taxon>
        <taxon>Clostridia</taxon>
        <taxon>Eubacteriales</taxon>
        <taxon>Peptococcaceae</taxon>
        <taxon>Desulforamulus</taxon>
    </lineage>
</organism>
<evidence type="ECO:0000256" key="1">
    <source>
        <dbReference type="ARBA" id="ARBA00022980"/>
    </source>
</evidence>